<dbReference type="Proteomes" id="UP000009342">
    <property type="component" value="Unassembled WGS sequence"/>
</dbReference>
<accession>A0ABM9QBF7</accession>
<dbReference type="InterPro" id="IPR025309">
    <property type="entry name" value="KTSC_dom"/>
</dbReference>
<evidence type="ECO:0000259" key="1">
    <source>
        <dbReference type="Pfam" id="PF13619"/>
    </source>
</evidence>
<sequence length="48" mass="5634">MEIEYANGRVEQFLGVPAKTWQTFLMSNEKESWFNNNIKSSFFKVSIS</sequence>
<keyword evidence="3" id="KW-1185">Reference proteome</keyword>
<feature type="domain" description="KTSC" evidence="1">
    <location>
        <begin position="1"/>
        <end position="42"/>
    </location>
</feature>
<comment type="caution">
    <text evidence="2">The sequence shown here is derived from an EMBL/GenBank/DDBJ whole genome shotgun (WGS) entry which is preliminary data.</text>
</comment>
<proteinExistence type="predicted"/>
<name>A0ABM9QBF7_9ENTR</name>
<dbReference type="Pfam" id="PF13619">
    <property type="entry name" value="KTSC"/>
    <property type="match status" value="1"/>
</dbReference>
<organism evidence="2 3">
    <name type="scientific">Cronobacter dublinensis 1210</name>
    <dbReference type="NCBI Taxonomy" id="1208656"/>
    <lineage>
        <taxon>Bacteria</taxon>
        <taxon>Pseudomonadati</taxon>
        <taxon>Pseudomonadota</taxon>
        <taxon>Gammaproteobacteria</taxon>
        <taxon>Enterobacterales</taxon>
        <taxon>Enterobacteriaceae</taxon>
        <taxon>Cronobacter</taxon>
    </lineage>
</organism>
<gene>
    <name evidence="2" type="ORF">BN134_3738</name>
</gene>
<evidence type="ECO:0000313" key="3">
    <source>
        <dbReference type="Proteomes" id="UP000009342"/>
    </source>
</evidence>
<dbReference type="EMBL" id="CAKZ01000174">
    <property type="protein sequence ID" value="CCJ82970.1"/>
    <property type="molecule type" value="Genomic_DNA"/>
</dbReference>
<protein>
    <recommendedName>
        <fullName evidence="1">KTSC domain-containing protein</fullName>
    </recommendedName>
</protein>
<reference evidence="3" key="1">
    <citation type="journal article" date="2012" name="PLoS ONE">
        <title>Comparative analysis of genome sequences covering the seven cronobacter species.</title>
        <authorList>
            <person name="Joseph S."/>
            <person name="Desai P."/>
            <person name="Ji Y."/>
            <person name="Cummings C.A."/>
            <person name="Shih R."/>
            <person name="Degoricija L."/>
            <person name="Rico A."/>
            <person name="Brzoska P."/>
            <person name="Hamby S.E."/>
            <person name="Masood N."/>
            <person name="Hariri S."/>
            <person name="Sonbol H."/>
            <person name="Chuzhanova N."/>
            <person name="McClelland M."/>
            <person name="Furtado M.R."/>
            <person name="Forsythe S.J."/>
        </authorList>
    </citation>
    <scope>NUCLEOTIDE SEQUENCE [LARGE SCALE GENOMIC DNA]</scope>
    <source>
        <strain evidence="3">1210</strain>
    </source>
</reference>
<evidence type="ECO:0000313" key="2">
    <source>
        <dbReference type="EMBL" id="CCJ82970.1"/>
    </source>
</evidence>